<dbReference type="GO" id="GO:0016301">
    <property type="term" value="F:kinase activity"/>
    <property type="evidence" value="ECO:0007669"/>
    <property type="project" value="UniProtKB-KW"/>
</dbReference>
<keyword evidence="2" id="KW-0418">Kinase</keyword>
<dbReference type="InterPro" id="IPR003018">
    <property type="entry name" value="GAF"/>
</dbReference>
<protein>
    <submittedName>
        <fullName evidence="2">Multi-sensor Hybrid Histidine Kinase</fullName>
    </submittedName>
</protein>
<dbReference type="EMBL" id="AUZY01011054">
    <property type="protein sequence ID" value="EQD36198.1"/>
    <property type="molecule type" value="Genomic_DNA"/>
</dbReference>
<dbReference type="SUPFAM" id="SSF55781">
    <property type="entry name" value="GAF domain-like"/>
    <property type="match status" value="1"/>
</dbReference>
<dbReference type="AlphaFoldDB" id="T0YSS1"/>
<organism evidence="2">
    <name type="scientific">mine drainage metagenome</name>
    <dbReference type="NCBI Taxonomy" id="410659"/>
    <lineage>
        <taxon>unclassified sequences</taxon>
        <taxon>metagenomes</taxon>
        <taxon>ecological metagenomes</taxon>
    </lineage>
</organism>
<comment type="caution">
    <text evidence="2">The sequence shown here is derived from an EMBL/GenBank/DDBJ whole genome shotgun (WGS) entry which is preliminary data.</text>
</comment>
<gene>
    <name evidence="2" type="ORF">B1B_16602</name>
</gene>
<evidence type="ECO:0000259" key="1">
    <source>
        <dbReference type="Pfam" id="PF13185"/>
    </source>
</evidence>
<evidence type="ECO:0000313" key="2">
    <source>
        <dbReference type="EMBL" id="EQD36198.1"/>
    </source>
</evidence>
<sequence>MNSNPDPELELLRKGKVPPEQAQRLLHERTELLLKVRHVLKKEVDRRRRAELKAALEGAIGRILAGVEVFPDALPTLVRAFCLGADWEAGEYWLYDPPRQKLFWRGAWWKEGLDLTAFEEASFEVGVAPGEGLAGRTWESGQNQWVHVVGDDPNRMRAAEATKAGFRTALGLPFHSGEGTDGVLILYHRAVRRHEDDEVEFMAKLLRQVERLAVWKWGDQAHQQRVQEIGRIISGLPLAAEVVNGQG</sequence>
<feature type="non-terminal residue" evidence="2">
    <location>
        <position position="247"/>
    </location>
</feature>
<proteinExistence type="predicted"/>
<reference evidence="2" key="2">
    <citation type="journal article" date="2014" name="ISME J.">
        <title>Microbial stratification in low pH oxic and suboxic macroscopic growths along an acid mine drainage.</title>
        <authorList>
            <person name="Mendez-Garcia C."/>
            <person name="Mesa V."/>
            <person name="Sprenger R.R."/>
            <person name="Richter M."/>
            <person name="Diez M.S."/>
            <person name="Solano J."/>
            <person name="Bargiela R."/>
            <person name="Golyshina O.V."/>
            <person name="Manteca A."/>
            <person name="Ramos J.L."/>
            <person name="Gallego J.R."/>
            <person name="Llorente I."/>
            <person name="Martins Dos Santos V.A."/>
            <person name="Jensen O.N."/>
            <person name="Pelaez A.I."/>
            <person name="Sanchez J."/>
            <person name="Ferrer M."/>
        </authorList>
    </citation>
    <scope>NUCLEOTIDE SEQUENCE</scope>
</reference>
<dbReference type="Pfam" id="PF13185">
    <property type="entry name" value="GAF_2"/>
    <property type="match status" value="1"/>
</dbReference>
<feature type="domain" description="GAF" evidence="1">
    <location>
        <begin position="77"/>
        <end position="209"/>
    </location>
</feature>
<dbReference type="InterPro" id="IPR029016">
    <property type="entry name" value="GAF-like_dom_sf"/>
</dbReference>
<keyword evidence="2" id="KW-0808">Transferase</keyword>
<accession>T0YSS1</accession>
<name>T0YSS1_9ZZZZ</name>
<dbReference type="Gene3D" id="3.30.450.40">
    <property type="match status" value="1"/>
</dbReference>
<reference evidence="2" key="1">
    <citation type="submission" date="2013-08" db="EMBL/GenBank/DDBJ databases">
        <authorList>
            <person name="Mendez C."/>
            <person name="Richter M."/>
            <person name="Ferrer M."/>
            <person name="Sanchez J."/>
        </authorList>
    </citation>
    <scope>NUCLEOTIDE SEQUENCE</scope>
</reference>